<dbReference type="InterPro" id="IPR017930">
    <property type="entry name" value="Myb_dom"/>
</dbReference>
<dbReference type="InterPro" id="IPR052245">
    <property type="entry name" value="Plant_Stress_Dev_TF"/>
</dbReference>
<name>A0AA38TPI5_9ASTR</name>
<gene>
    <name evidence="10" type="ORF">OSB04_008974</name>
</gene>
<dbReference type="Proteomes" id="UP001172457">
    <property type="component" value="Chromosome 2"/>
</dbReference>
<keyword evidence="11" id="KW-1185">Reference proteome</keyword>
<dbReference type="Pfam" id="PF00249">
    <property type="entry name" value="Myb_DNA-binding"/>
    <property type="match status" value="1"/>
</dbReference>
<evidence type="ECO:0000256" key="5">
    <source>
        <dbReference type="ARBA" id="ARBA00023242"/>
    </source>
</evidence>
<dbReference type="PANTHER" id="PTHR44191">
    <property type="entry name" value="TRANSCRIPTION FACTOR KUA1"/>
    <property type="match status" value="1"/>
</dbReference>
<feature type="domain" description="SANT" evidence="8">
    <location>
        <begin position="103"/>
        <end position="156"/>
    </location>
</feature>
<evidence type="ECO:0000256" key="2">
    <source>
        <dbReference type="ARBA" id="ARBA00023015"/>
    </source>
</evidence>
<dbReference type="InterPro" id="IPR006447">
    <property type="entry name" value="Myb_dom_plants"/>
</dbReference>
<sequence>MAIAPGKCSEAASGAGGAATGGATFSSAMNNNDGGIAGKGIMLFGVRLMEGGGGGGGGSSFRKSVSMNNLAQFDEQPHDSNVDAAGYASDDVVHPSARSRERKRGVPWTEEEHRLFLVGLQKVGKGDWRGISRNFVKTRTPTQVASHAQKYFLRRTNHNRRRRRSSLFDITTDTYMSSSMDDNQNAPPPNPKHELEKYPLSSPFPARLQLTGDHNIPIESLTLGRKPVISKTLGNAMPPIPPIPPSMKMAKLNLSTADDHDHHQPPLPLTLNLSTSTSSDQQSSSSSSSTTRHTVANFQEISGSFSSGNGDSIISVA</sequence>
<feature type="region of interest" description="Disordered" evidence="6">
    <location>
        <begin position="256"/>
        <end position="295"/>
    </location>
</feature>
<dbReference type="InterPro" id="IPR009057">
    <property type="entry name" value="Homeodomain-like_sf"/>
</dbReference>
<organism evidence="10 11">
    <name type="scientific">Centaurea solstitialis</name>
    <name type="common">yellow star-thistle</name>
    <dbReference type="NCBI Taxonomy" id="347529"/>
    <lineage>
        <taxon>Eukaryota</taxon>
        <taxon>Viridiplantae</taxon>
        <taxon>Streptophyta</taxon>
        <taxon>Embryophyta</taxon>
        <taxon>Tracheophyta</taxon>
        <taxon>Spermatophyta</taxon>
        <taxon>Magnoliopsida</taxon>
        <taxon>eudicotyledons</taxon>
        <taxon>Gunneridae</taxon>
        <taxon>Pentapetalae</taxon>
        <taxon>asterids</taxon>
        <taxon>campanulids</taxon>
        <taxon>Asterales</taxon>
        <taxon>Asteraceae</taxon>
        <taxon>Carduoideae</taxon>
        <taxon>Cardueae</taxon>
        <taxon>Centaureinae</taxon>
        <taxon>Centaurea</taxon>
    </lineage>
</organism>
<feature type="compositionally biased region" description="Low complexity" evidence="6">
    <location>
        <begin position="274"/>
        <end position="291"/>
    </location>
</feature>
<evidence type="ECO:0000313" key="10">
    <source>
        <dbReference type="EMBL" id="KAJ9563814.1"/>
    </source>
</evidence>
<dbReference type="PROSITE" id="PS51293">
    <property type="entry name" value="SANT"/>
    <property type="match status" value="1"/>
</dbReference>
<dbReference type="PROSITE" id="PS51294">
    <property type="entry name" value="HTH_MYB"/>
    <property type="match status" value="1"/>
</dbReference>
<proteinExistence type="predicted"/>
<dbReference type="SMART" id="SM00717">
    <property type="entry name" value="SANT"/>
    <property type="match status" value="1"/>
</dbReference>
<dbReference type="InterPro" id="IPR001005">
    <property type="entry name" value="SANT/Myb"/>
</dbReference>
<evidence type="ECO:0000256" key="1">
    <source>
        <dbReference type="ARBA" id="ARBA00004123"/>
    </source>
</evidence>
<feature type="domain" description="HTH myb-type" evidence="9">
    <location>
        <begin position="100"/>
        <end position="156"/>
    </location>
</feature>
<dbReference type="Gene3D" id="1.10.10.60">
    <property type="entry name" value="Homeodomain-like"/>
    <property type="match status" value="1"/>
</dbReference>
<dbReference type="GO" id="GO:0003677">
    <property type="term" value="F:DNA binding"/>
    <property type="evidence" value="ECO:0007669"/>
    <property type="project" value="UniProtKB-KW"/>
</dbReference>
<dbReference type="PROSITE" id="PS50090">
    <property type="entry name" value="MYB_LIKE"/>
    <property type="match status" value="1"/>
</dbReference>
<dbReference type="GO" id="GO:0009739">
    <property type="term" value="P:response to gibberellin"/>
    <property type="evidence" value="ECO:0007669"/>
    <property type="project" value="TreeGrafter"/>
</dbReference>
<evidence type="ECO:0000256" key="4">
    <source>
        <dbReference type="ARBA" id="ARBA00023163"/>
    </source>
</evidence>
<evidence type="ECO:0000259" key="8">
    <source>
        <dbReference type="PROSITE" id="PS51293"/>
    </source>
</evidence>
<dbReference type="NCBIfam" id="TIGR01557">
    <property type="entry name" value="myb_SHAQKYF"/>
    <property type="match status" value="1"/>
</dbReference>
<evidence type="ECO:0000256" key="3">
    <source>
        <dbReference type="ARBA" id="ARBA00023125"/>
    </source>
</evidence>
<dbReference type="InterPro" id="IPR017884">
    <property type="entry name" value="SANT_dom"/>
</dbReference>
<dbReference type="GO" id="GO:0005634">
    <property type="term" value="C:nucleus"/>
    <property type="evidence" value="ECO:0007669"/>
    <property type="project" value="UniProtKB-SubCell"/>
</dbReference>
<dbReference type="CDD" id="cd00167">
    <property type="entry name" value="SANT"/>
    <property type="match status" value="1"/>
</dbReference>
<evidence type="ECO:0000256" key="6">
    <source>
        <dbReference type="SAM" id="MobiDB-lite"/>
    </source>
</evidence>
<keyword evidence="3" id="KW-0238">DNA-binding</keyword>
<dbReference type="EMBL" id="JARYMX010000002">
    <property type="protein sequence ID" value="KAJ9563814.1"/>
    <property type="molecule type" value="Genomic_DNA"/>
</dbReference>
<feature type="domain" description="Myb-like" evidence="7">
    <location>
        <begin position="100"/>
        <end position="152"/>
    </location>
</feature>
<keyword evidence="4" id="KW-0804">Transcription</keyword>
<feature type="compositionally biased region" description="Polar residues" evidence="6">
    <location>
        <begin position="175"/>
        <end position="185"/>
    </location>
</feature>
<reference evidence="10" key="1">
    <citation type="submission" date="2023-03" db="EMBL/GenBank/DDBJ databases">
        <title>Chromosome-scale reference genome and RAD-based genetic map of yellow starthistle (Centaurea solstitialis) reveal putative structural variation and QTLs associated with invader traits.</title>
        <authorList>
            <person name="Reatini B."/>
            <person name="Cang F.A."/>
            <person name="Jiang Q."/>
            <person name="Mckibben M.T.W."/>
            <person name="Barker M.S."/>
            <person name="Rieseberg L.H."/>
            <person name="Dlugosch K.M."/>
        </authorList>
    </citation>
    <scope>NUCLEOTIDE SEQUENCE</scope>
    <source>
        <strain evidence="10">CAN-66</strain>
        <tissue evidence="10">Leaf</tissue>
    </source>
</reference>
<keyword evidence="2" id="KW-0805">Transcription regulation</keyword>
<accession>A0AA38TPI5</accession>
<feature type="region of interest" description="Disordered" evidence="6">
    <location>
        <begin position="175"/>
        <end position="199"/>
    </location>
</feature>
<dbReference type="GO" id="GO:0009723">
    <property type="term" value="P:response to ethylene"/>
    <property type="evidence" value="ECO:0007669"/>
    <property type="project" value="TreeGrafter"/>
</dbReference>
<dbReference type="GO" id="GO:0006355">
    <property type="term" value="P:regulation of DNA-templated transcription"/>
    <property type="evidence" value="ECO:0007669"/>
    <property type="project" value="UniProtKB-ARBA"/>
</dbReference>
<dbReference type="PANTHER" id="PTHR44191:SF64">
    <property type="entry name" value="TRANSCRIPTION FACTOR MYB1R1"/>
    <property type="match status" value="1"/>
</dbReference>
<comment type="subcellular location">
    <subcellularLocation>
        <location evidence="1">Nucleus</location>
    </subcellularLocation>
</comment>
<dbReference type="SUPFAM" id="SSF46689">
    <property type="entry name" value="Homeodomain-like"/>
    <property type="match status" value="1"/>
</dbReference>
<evidence type="ECO:0000259" key="7">
    <source>
        <dbReference type="PROSITE" id="PS50090"/>
    </source>
</evidence>
<dbReference type="AlphaFoldDB" id="A0AA38TPI5"/>
<evidence type="ECO:0000259" key="9">
    <source>
        <dbReference type="PROSITE" id="PS51294"/>
    </source>
</evidence>
<dbReference type="FunFam" id="1.10.10.60:FF:000009">
    <property type="entry name" value="transcription factor MYB1R1"/>
    <property type="match status" value="1"/>
</dbReference>
<protein>
    <submittedName>
        <fullName evidence="10">Uncharacterized protein</fullName>
    </submittedName>
</protein>
<evidence type="ECO:0000313" key="11">
    <source>
        <dbReference type="Proteomes" id="UP001172457"/>
    </source>
</evidence>
<comment type="caution">
    <text evidence="10">The sequence shown here is derived from an EMBL/GenBank/DDBJ whole genome shotgun (WGS) entry which is preliminary data.</text>
</comment>
<keyword evidence="5" id="KW-0539">Nucleus</keyword>